<evidence type="ECO:0000259" key="2">
    <source>
        <dbReference type="PROSITE" id="PS51898"/>
    </source>
</evidence>
<proteinExistence type="predicted"/>
<dbReference type="InterPro" id="IPR002104">
    <property type="entry name" value="Integrase_catalytic"/>
</dbReference>
<dbReference type="Pfam" id="PF00589">
    <property type="entry name" value="Phage_integrase"/>
    <property type="match status" value="1"/>
</dbReference>
<keyword evidence="4" id="KW-1185">Reference proteome</keyword>
<dbReference type="InterPro" id="IPR013762">
    <property type="entry name" value="Integrase-like_cat_sf"/>
</dbReference>
<evidence type="ECO:0000256" key="1">
    <source>
        <dbReference type="ARBA" id="ARBA00023172"/>
    </source>
</evidence>
<reference evidence="4" key="1">
    <citation type="submission" date="2023-05" db="EMBL/GenBank/DDBJ databases">
        <title>Sedimentitalea sp. nov. JM2-8.</title>
        <authorList>
            <person name="Huang J."/>
        </authorList>
    </citation>
    <scope>NUCLEOTIDE SEQUENCE [LARGE SCALE GENOMIC DNA]</scope>
    <source>
        <strain evidence="4">KHS03</strain>
    </source>
</reference>
<protein>
    <submittedName>
        <fullName evidence="3">Tyrosine-type recombinase/integrase</fullName>
    </submittedName>
</protein>
<dbReference type="Gene3D" id="1.10.443.10">
    <property type="entry name" value="Intergrase catalytic core"/>
    <property type="match status" value="1"/>
</dbReference>
<dbReference type="RefSeq" id="WP_316783178.1">
    <property type="nucleotide sequence ID" value="NZ_JASMWN010000074.1"/>
</dbReference>
<evidence type="ECO:0000313" key="4">
    <source>
        <dbReference type="Proteomes" id="UP001255416"/>
    </source>
</evidence>
<feature type="domain" description="Tyr recombinase" evidence="2">
    <location>
        <begin position="1"/>
        <end position="85"/>
    </location>
</feature>
<dbReference type="Proteomes" id="UP001255416">
    <property type="component" value="Unassembled WGS sequence"/>
</dbReference>
<keyword evidence="1" id="KW-0233">DNA recombination</keyword>
<evidence type="ECO:0000313" key="3">
    <source>
        <dbReference type="EMBL" id="MDU9007245.1"/>
    </source>
</evidence>
<dbReference type="SUPFAM" id="SSF56349">
    <property type="entry name" value="DNA breaking-rejoining enzymes"/>
    <property type="match status" value="1"/>
</dbReference>
<comment type="caution">
    <text evidence="3">The sequence shown here is derived from an EMBL/GenBank/DDBJ whole genome shotgun (WGS) entry which is preliminary data.</text>
</comment>
<accession>A0ABU3VM60</accession>
<gene>
    <name evidence="3" type="ORF">QO231_25995</name>
</gene>
<dbReference type="InterPro" id="IPR011010">
    <property type="entry name" value="DNA_brk_join_enz"/>
</dbReference>
<organism evidence="3 4">
    <name type="scientific">Sedimentitalea todarodis</name>
    <dbReference type="NCBI Taxonomy" id="1631240"/>
    <lineage>
        <taxon>Bacteria</taxon>
        <taxon>Pseudomonadati</taxon>
        <taxon>Pseudomonadota</taxon>
        <taxon>Alphaproteobacteria</taxon>
        <taxon>Rhodobacterales</taxon>
        <taxon>Paracoccaceae</taxon>
        <taxon>Sedimentitalea</taxon>
    </lineage>
</organism>
<feature type="non-terminal residue" evidence="3">
    <location>
        <position position="1"/>
    </location>
</feature>
<sequence length="85" mass="9761">GKHLSPRQISRLFKQAAKAAAITKPVTLHTLRHSFATHLLARHFRLSLRPHQWLLLDALDVHMIPVKAPQLSVPWWKILPNILIV</sequence>
<dbReference type="PROSITE" id="PS51898">
    <property type="entry name" value="TYR_RECOMBINASE"/>
    <property type="match status" value="1"/>
</dbReference>
<name>A0ABU3VM60_9RHOB</name>
<dbReference type="EMBL" id="JASMWN010000074">
    <property type="protein sequence ID" value="MDU9007245.1"/>
    <property type="molecule type" value="Genomic_DNA"/>
</dbReference>